<dbReference type="GO" id="GO:0004518">
    <property type="term" value="F:nuclease activity"/>
    <property type="evidence" value="ECO:0007669"/>
    <property type="project" value="UniProtKB-KW"/>
</dbReference>
<evidence type="ECO:0000256" key="5">
    <source>
        <dbReference type="HAMAP-Rule" id="MF_00651"/>
    </source>
</evidence>
<dbReference type="EMBL" id="QXIT01000114">
    <property type="protein sequence ID" value="RIE07327.1"/>
    <property type="molecule type" value="Genomic_DNA"/>
</dbReference>
<dbReference type="InterPro" id="IPR037027">
    <property type="entry name" value="YqgF/RNaseH-like_dom_sf"/>
</dbReference>
<dbReference type="PANTHER" id="PTHR33317:SF4">
    <property type="entry name" value="POLYNUCLEOTIDYL TRANSFERASE, RIBONUCLEASE H-LIKE SUPERFAMILY PROTEIN"/>
    <property type="match status" value="1"/>
</dbReference>
<dbReference type="EMBL" id="QXIU01000190">
    <property type="protein sequence ID" value="RIE08785.1"/>
    <property type="molecule type" value="Genomic_DNA"/>
</dbReference>
<comment type="subcellular location">
    <subcellularLocation>
        <location evidence="5">Cytoplasm</location>
    </subcellularLocation>
</comment>
<evidence type="ECO:0000256" key="2">
    <source>
        <dbReference type="ARBA" id="ARBA00022517"/>
    </source>
</evidence>
<gene>
    <name evidence="8" type="primary">ruvX</name>
    <name evidence="8" type="ORF">SMC5_07700</name>
    <name evidence="7" type="ORF">SMC6_06820</name>
</gene>
<feature type="domain" description="YqgF/RNase H-like" evidence="6">
    <location>
        <begin position="40"/>
        <end position="147"/>
    </location>
</feature>
<reference evidence="9 10" key="1">
    <citation type="submission" date="2018-09" db="EMBL/GenBank/DDBJ databases">
        <title>Discovery and Ecogenomic Context for Candidatus Cryosericales, a Global Caldiserica Order Active in Thawing Permafrost.</title>
        <authorList>
            <person name="Martinez M.A."/>
            <person name="Woodcroft B.J."/>
            <person name="Ignacio Espinoza J.C."/>
            <person name="Zayed A."/>
            <person name="Singleton C.M."/>
            <person name="Boyd J."/>
            <person name="Li Y.-F."/>
            <person name="Purvine S."/>
            <person name="Maughan H."/>
            <person name="Hodgkins S.B."/>
            <person name="Anderson D."/>
            <person name="Sederholm M."/>
            <person name="Temperton B."/>
            <person name="Saleska S.R."/>
            <person name="Tyson G.W."/>
            <person name="Rich V.I."/>
        </authorList>
    </citation>
    <scope>NUCLEOTIDE SEQUENCE [LARGE SCALE GENOMIC DNA]</scope>
    <source>
        <strain evidence="8 10">SMC5</strain>
        <strain evidence="7 9">SMC6</strain>
    </source>
</reference>
<dbReference type="OrthoDB" id="9796140at2"/>
<dbReference type="PANTHER" id="PTHR33317">
    <property type="entry name" value="POLYNUCLEOTIDYL TRANSFERASE, RIBONUCLEASE H-LIKE SUPERFAMILY PROTEIN"/>
    <property type="match status" value="1"/>
</dbReference>
<dbReference type="HAMAP" id="MF_00651">
    <property type="entry name" value="Nuclease_YqgF"/>
    <property type="match status" value="1"/>
</dbReference>
<proteinExistence type="inferred from homology"/>
<dbReference type="NCBIfam" id="TIGR00250">
    <property type="entry name" value="RNAse_H_YqgF"/>
    <property type="match status" value="1"/>
</dbReference>
<dbReference type="AlphaFoldDB" id="A0A398D1H3"/>
<organism evidence="8 10">
    <name type="scientific">Candidatus Cryosericum odellii</name>
    <dbReference type="NCBI Taxonomy" id="2290917"/>
    <lineage>
        <taxon>Bacteria</taxon>
        <taxon>Pseudomonadati</taxon>
        <taxon>Caldisericota/Cryosericota group</taxon>
        <taxon>Candidatus Cryosericota</taxon>
        <taxon>Candidatus Cryosericia</taxon>
        <taxon>Candidatus Cryosericales</taxon>
        <taxon>Candidatus Cryosericaceae</taxon>
        <taxon>Candidatus Cryosericum</taxon>
    </lineage>
</organism>
<keyword evidence="3 5" id="KW-0540">Nuclease</keyword>
<dbReference type="Proteomes" id="UP000266489">
    <property type="component" value="Unassembled WGS sequence"/>
</dbReference>
<keyword evidence="2 5" id="KW-0690">Ribosome biogenesis</keyword>
<dbReference type="Proteomes" id="UP000266260">
    <property type="component" value="Unassembled WGS sequence"/>
</dbReference>
<dbReference type="InterPro" id="IPR006641">
    <property type="entry name" value="YqgF/RNaseH-like_dom"/>
</dbReference>
<accession>A0A398D1H3</accession>
<accession>A0A398D4T0</accession>
<evidence type="ECO:0000313" key="7">
    <source>
        <dbReference type="EMBL" id="RIE07327.1"/>
    </source>
</evidence>
<dbReference type="SUPFAM" id="SSF53098">
    <property type="entry name" value="Ribonuclease H-like"/>
    <property type="match status" value="1"/>
</dbReference>
<keyword evidence="9" id="KW-1185">Reference proteome</keyword>
<dbReference type="InterPro" id="IPR005227">
    <property type="entry name" value="YqgF"/>
</dbReference>
<dbReference type="CDD" id="cd16964">
    <property type="entry name" value="YqgF"/>
    <property type="match status" value="1"/>
</dbReference>
<dbReference type="GO" id="GO:0005737">
    <property type="term" value="C:cytoplasm"/>
    <property type="evidence" value="ECO:0007669"/>
    <property type="project" value="UniProtKB-SubCell"/>
</dbReference>
<dbReference type="SMART" id="SM00732">
    <property type="entry name" value="YqgFc"/>
    <property type="match status" value="1"/>
</dbReference>
<sequence length="189" mass="19997">MTSTVARAVATTACVRAVSQVCRPQRNWRHCLADDPSGSKVVLCLDVGERHIGLARTVANVGTAFPAGSIDMGLPAATAQAVVDRVVLEGAGCLVVGLPLALDGTDSIQTRRVRRFAGFVRKELTARGLNRVVRVELVDERLSSVAVGRAAASEGLSGTAGRATKDQWEAVYILQGYLDREPTVRGEGD</sequence>
<comment type="similarity">
    <text evidence="5">Belongs to the YqgF HJR family.</text>
</comment>
<dbReference type="EC" id="3.1.-.-" evidence="5"/>
<dbReference type="Pfam" id="PF03652">
    <property type="entry name" value="RuvX"/>
    <property type="match status" value="1"/>
</dbReference>
<evidence type="ECO:0000256" key="4">
    <source>
        <dbReference type="ARBA" id="ARBA00022801"/>
    </source>
</evidence>
<dbReference type="GO" id="GO:0016788">
    <property type="term" value="F:hydrolase activity, acting on ester bonds"/>
    <property type="evidence" value="ECO:0007669"/>
    <property type="project" value="UniProtKB-UniRule"/>
</dbReference>
<dbReference type="Gene3D" id="3.30.420.140">
    <property type="entry name" value="YqgF/RNase H-like domain"/>
    <property type="match status" value="1"/>
</dbReference>
<comment type="function">
    <text evidence="5">Could be a nuclease involved in processing of the 5'-end of pre-16S rRNA.</text>
</comment>
<evidence type="ECO:0000313" key="9">
    <source>
        <dbReference type="Proteomes" id="UP000266260"/>
    </source>
</evidence>
<evidence type="ECO:0000313" key="8">
    <source>
        <dbReference type="EMBL" id="RIE08785.1"/>
    </source>
</evidence>
<evidence type="ECO:0000259" key="6">
    <source>
        <dbReference type="SMART" id="SM00732"/>
    </source>
</evidence>
<evidence type="ECO:0000256" key="3">
    <source>
        <dbReference type="ARBA" id="ARBA00022722"/>
    </source>
</evidence>
<dbReference type="GO" id="GO:0000967">
    <property type="term" value="P:rRNA 5'-end processing"/>
    <property type="evidence" value="ECO:0007669"/>
    <property type="project" value="UniProtKB-UniRule"/>
</dbReference>
<keyword evidence="1 5" id="KW-0963">Cytoplasm</keyword>
<keyword evidence="4 5" id="KW-0378">Hydrolase</keyword>
<protein>
    <recommendedName>
        <fullName evidence="5">Putative pre-16S rRNA nuclease</fullName>
        <ecNumber evidence="5">3.1.-.-</ecNumber>
    </recommendedName>
</protein>
<dbReference type="InterPro" id="IPR012337">
    <property type="entry name" value="RNaseH-like_sf"/>
</dbReference>
<evidence type="ECO:0000313" key="10">
    <source>
        <dbReference type="Proteomes" id="UP000266489"/>
    </source>
</evidence>
<evidence type="ECO:0000256" key="1">
    <source>
        <dbReference type="ARBA" id="ARBA00022490"/>
    </source>
</evidence>
<name>A0A398D1H3_9BACT</name>
<comment type="caution">
    <text evidence="8">The sequence shown here is derived from an EMBL/GenBank/DDBJ whole genome shotgun (WGS) entry which is preliminary data.</text>
</comment>